<protein>
    <submittedName>
        <fullName evidence="2">Uncharacterized protein</fullName>
    </submittedName>
</protein>
<name>A0A9Q1RCK8_9SOLA</name>
<accession>A0A9Q1RCK8</accession>
<dbReference type="AlphaFoldDB" id="A0A9Q1RCK8"/>
<reference evidence="3" key="1">
    <citation type="journal article" date="2023" name="Proc. Natl. Acad. Sci. U.S.A.">
        <title>Genomic and structural basis for evolution of tropane alkaloid biosynthesis.</title>
        <authorList>
            <person name="Wanga Y.-J."/>
            <person name="Taina T."/>
            <person name="Yua J.-Y."/>
            <person name="Lia J."/>
            <person name="Xua B."/>
            <person name="Chenc J."/>
            <person name="D'Auriad J.C."/>
            <person name="Huanga J.-P."/>
            <person name="Huanga S.-X."/>
        </authorList>
    </citation>
    <scope>NUCLEOTIDE SEQUENCE [LARGE SCALE GENOMIC DNA]</scope>
    <source>
        <strain evidence="3">cv. KIB-2019</strain>
    </source>
</reference>
<organism evidence="2 3">
    <name type="scientific">Anisodus acutangulus</name>
    <dbReference type="NCBI Taxonomy" id="402998"/>
    <lineage>
        <taxon>Eukaryota</taxon>
        <taxon>Viridiplantae</taxon>
        <taxon>Streptophyta</taxon>
        <taxon>Embryophyta</taxon>
        <taxon>Tracheophyta</taxon>
        <taxon>Spermatophyta</taxon>
        <taxon>Magnoliopsida</taxon>
        <taxon>eudicotyledons</taxon>
        <taxon>Gunneridae</taxon>
        <taxon>Pentapetalae</taxon>
        <taxon>asterids</taxon>
        <taxon>lamiids</taxon>
        <taxon>Solanales</taxon>
        <taxon>Solanaceae</taxon>
        <taxon>Solanoideae</taxon>
        <taxon>Hyoscyameae</taxon>
        <taxon>Anisodus</taxon>
    </lineage>
</organism>
<feature type="region of interest" description="Disordered" evidence="1">
    <location>
        <begin position="1"/>
        <end position="31"/>
    </location>
</feature>
<dbReference type="PANTHER" id="PTHR33233">
    <property type="entry name" value="ENDONUCLEASE/EXONUCLEASE/PHOSPHATASE"/>
    <property type="match status" value="1"/>
</dbReference>
<keyword evidence="3" id="KW-1185">Reference proteome</keyword>
<comment type="caution">
    <text evidence="2">The sequence shown here is derived from an EMBL/GenBank/DDBJ whole genome shotgun (WGS) entry which is preliminary data.</text>
</comment>
<evidence type="ECO:0000256" key="1">
    <source>
        <dbReference type="SAM" id="MobiDB-lite"/>
    </source>
</evidence>
<dbReference type="EMBL" id="JAJAGQ010000011">
    <property type="protein sequence ID" value="KAJ8550186.1"/>
    <property type="molecule type" value="Genomic_DNA"/>
</dbReference>
<evidence type="ECO:0000313" key="2">
    <source>
        <dbReference type="EMBL" id="KAJ8550186.1"/>
    </source>
</evidence>
<dbReference type="PANTHER" id="PTHR33233:SF17">
    <property type="entry name" value="DUF4283 DOMAIN-CONTAINING PROTEIN"/>
    <property type="match status" value="1"/>
</dbReference>
<feature type="compositionally biased region" description="Polar residues" evidence="1">
    <location>
        <begin position="1"/>
        <end position="25"/>
    </location>
</feature>
<dbReference type="Proteomes" id="UP001152561">
    <property type="component" value="Unassembled WGS sequence"/>
</dbReference>
<feature type="region of interest" description="Disordered" evidence="1">
    <location>
        <begin position="175"/>
        <end position="217"/>
    </location>
</feature>
<evidence type="ECO:0000313" key="3">
    <source>
        <dbReference type="Proteomes" id="UP001152561"/>
    </source>
</evidence>
<gene>
    <name evidence="2" type="ORF">K7X08_033893</name>
</gene>
<sequence length="217" mass="23431">MVSSATSGGTRVPTQTPLASKSATGGKSAEAAQCTPIPPLAAASAHAQILTPRVQGTNVPGAQGEQQPVVVVQKDSMTAQKYASVVVELVKYEVEKEVDQWQFAMVLYVVGDAPSIGAIERFNASLRKFVTKPKIVHCFQEPKFSKVTRKHVVQKQWHYKANVPTGKQALQVLSQAQTSNAAQPSPAQRNVAQPTNMQTGVNETRPRTMQTEPVQQT</sequence>
<proteinExistence type="predicted"/>